<feature type="modified residue" description="N6-(pyridoxal phosphate)lysine" evidence="14">
    <location>
        <position position="104"/>
    </location>
</feature>
<evidence type="ECO:0000256" key="9">
    <source>
        <dbReference type="ARBA" id="ARBA00023239"/>
    </source>
</evidence>
<feature type="binding site" evidence="13">
    <location>
        <position position="368"/>
    </location>
    <ligand>
        <name>pyridoxal 5'-phosphate</name>
        <dbReference type="ChEBI" id="CHEBI:597326"/>
    </ligand>
</feature>
<dbReference type="InterPro" id="IPR001926">
    <property type="entry name" value="TrpB-like_PALP"/>
</dbReference>
<keyword evidence="7 12" id="KW-0791">Threonine biosynthesis</keyword>
<dbReference type="InterPro" id="IPR004450">
    <property type="entry name" value="Thr_synthase-like"/>
</dbReference>
<protein>
    <recommendedName>
        <fullName evidence="5 11">Threonine synthase</fullName>
        <ecNumber evidence="4 11">4.2.3.1</ecNumber>
    </recommendedName>
</protein>
<dbReference type="GO" id="GO:0004795">
    <property type="term" value="F:threonine synthase activity"/>
    <property type="evidence" value="ECO:0007669"/>
    <property type="project" value="UniProtKB-UniRule"/>
</dbReference>
<dbReference type="SUPFAM" id="SSF53686">
    <property type="entry name" value="Tryptophan synthase beta subunit-like PLP-dependent enzymes"/>
    <property type="match status" value="1"/>
</dbReference>
<evidence type="ECO:0000256" key="12">
    <source>
        <dbReference type="PIRNR" id="PIRNR038945"/>
    </source>
</evidence>
<dbReference type="PANTHER" id="PTHR48078:SF6">
    <property type="entry name" value="L-THREONINE DEHYDRATASE CATABOLIC TDCB"/>
    <property type="match status" value="1"/>
</dbReference>
<comment type="function">
    <text evidence="12">Catalyzes the gamma-elimination of phosphate from L-phosphohomoserine and the beta-addition of water to produce L-threonine.</text>
</comment>
<dbReference type="PIRSF" id="PIRSF038945">
    <property type="entry name" value="Thr_synthase"/>
    <property type="match status" value="1"/>
</dbReference>
<comment type="pathway">
    <text evidence="2 12">Amino-acid biosynthesis; L-threonine biosynthesis; L-threonine from L-aspartate: step 5/5.</text>
</comment>
<keyword evidence="6 12" id="KW-0028">Amino-acid biosynthesis</keyword>
<dbReference type="GO" id="GO:0030170">
    <property type="term" value="F:pyridoxal phosphate binding"/>
    <property type="evidence" value="ECO:0007669"/>
    <property type="project" value="InterPro"/>
</dbReference>
<dbReference type="GO" id="GO:0009097">
    <property type="term" value="P:isoleucine biosynthetic process"/>
    <property type="evidence" value="ECO:0007669"/>
    <property type="project" value="TreeGrafter"/>
</dbReference>
<comment type="caution">
    <text evidence="16">The sequence shown here is derived from an EMBL/GenBank/DDBJ whole genome shotgun (WGS) entry which is preliminary data.</text>
</comment>
<dbReference type="AlphaFoldDB" id="A0A8J8CAV6"/>
<dbReference type="NCBIfam" id="TIGR00260">
    <property type="entry name" value="thrC"/>
    <property type="match status" value="1"/>
</dbReference>
<evidence type="ECO:0000256" key="11">
    <source>
        <dbReference type="NCBIfam" id="TIGR00260"/>
    </source>
</evidence>
<evidence type="ECO:0000256" key="8">
    <source>
        <dbReference type="ARBA" id="ARBA00022898"/>
    </source>
</evidence>
<dbReference type="Pfam" id="PF00291">
    <property type="entry name" value="PALP"/>
    <property type="match status" value="1"/>
</dbReference>
<dbReference type="UniPathway" id="UPA00050">
    <property type="reaction ID" value="UER00065"/>
</dbReference>
<dbReference type="GO" id="GO:0009088">
    <property type="term" value="P:threonine biosynthetic process"/>
    <property type="evidence" value="ECO:0007669"/>
    <property type="project" value="UniProtKB-UniRule"/>
</dbReference>
<evidence type="ECO:0000256" key="4">
    <source>
        <dbReference type="ARBA" id="ARBA00013028"/>
    </source>
</evidence>
<gene>
    <name evidence="16" type="ORF">J9259_03200</name>
</gene>
<dbReference type="FunFam" id="3.40.50.1100:FF:000014">
    <property type="entry name" value="Threonine synthase"/>
    <property type="match status" value="1"/>
</dbReference>
<dbReference type="PROSITE" id="PS00165">
    <property type="entry name" value="DEHYDRATASE_SER_THR"/>
    <property type="match status" value="1"/>
</dbReference>
<feature type="binding site" evidence="13">
    <location>
        <begin position="230"/>
        <end position="234"/>
    </location>
    <ligand>
        <name>pyridoxal 5'-phosphate</name>
        <dbReference type="ChEBI" id="CHEBI:597326"/>
    </ligand>
</feature>
<feature type="binding site" evidence="13">
    <location>
        <position position="130"/>
    </location>
    <ligand>
        <name>pyridoxal 5'-phosphate</name>
        <dbReference type="ChEBI" id="CHEBI:597326"/>
    </ligand>
</feature>
<evidence type="ECO:0000256" key="3">
    <source>
        <dbReference type="ARBA" id="ARBA00005517"/>
    </source>
</evidence>
<evidence type="ECO:0000256" key="7">
    <source>
        <dbReference type="ARBA" id="ARBA00022697"/>
    </source>
</evidence>
<evidence type="ECO:0000256" key="13">
    <source>
        <dbReference type="PIRSR" id="PIRSR038945-1"/>
    </source>
</evidence>
<comment type="catalytic activity">
    <reaction evidence="10 12">
        <text>O-phospho-L-homoserine + H2O = L-threonine + phosphate</text>
        <dbReference type="Rhea" id="RHEA:10840"/>
        <dbReference type="ChEBI" id="CHEBI:15377"/>
        <dbReference type="ChEBI" id="CHEBI:43474"/>
        <dbReference type="ChEBI" id="CHEBI:57590"/>
        <dbReference type="ChEBI" id="CHEBI:57926"/>
        <dbReference type="EC" id="4.2.3.1"/>
    </reaction>
</comment>
<reference evidence="16" key="1">
    <citation type="submission" date="2021-04" db="EMBL/GenBank/DDBJ databases">
        <title>Genomic insights into ecological role and evolution of a novel Thermoplasmata order Candidatus Sysuiplasmatales.</title>
        <authorList>
            <person name="Yuan Y."/>
        </authorList>
    </citation>
    <scope>NUCLEOTIDE SEQUENCE</scope>
    <source>
        <strain evidence="16">YP2-bin.285</strain>
    </source>
</reference>
<comment type="similarity">
    <text evidence="3 12">Belongs to the threonine synthase family.</text>
</comment>
<evidence type="ECO:0000256" key="1">
    <source>
        <dbReference type="ARBA" id="ARBA00001933"/>
    </source>
</evidence>
<dbReference type="GO" id="GO:0004794">
    <property type="term" value="F:threonine deaminase activity"/>
    <property type="evidence" value="ECO:0007669"/>
    <property type="project" value="TreeGrafter"/>
</dbReference>
<dbReference type="InterPro" id="IPR000634">
    <property type="entry name" value="Ser/Thr_deHydtase_PyrdxlP-BS"/>
</dbReference>
<evidence type="ECO:0000256" key="6">
    <source>
        <dbReference type="ARBA" id="ARBA00022605"/>
    </source>
</evidence>
<dbReference type="GO" id="GO:0006567">
    <property type="term" value="P:L-threonine catabolic process"/>
    <property type="evidence" value="ECO:0007669"/>
    <property type="project" value="TreeGrafter"/>
</dbReference>
<feature type="domain" description="Tryptophan synthase beta chain-like PALP" evidence="15">
    <location>
        <begin position="66"/>
        <end position="369"/>
    </location>
</feature>
<name>A0A8J8CAV6_9ARCH</name>
<dbReference type="PANTHER" id="PTHR48078">
    <property type="entry name" value="THREONINE DEHYDRATASE, MITOCHONDRIAL-RELATED"/>
    <property type="match status" value="1"/>
</dbReference>
<dbReference type="EMBL" id="JAGVSJ010000005">
    <property type="protein sequence ID" value="MBX8631514.1"/>
    <property type="molecule type" value="Genomic_DNA"/>
</dbReference>
<dbReference type="InterPro" id="IPR036052">
    <property type="entry name" value="TrpB-like_PALP_sf"/>
</dbReference>
<keyword evidence="8 12" id="KW-0663">Pyridoxal phosphate</keyword>
<evidence type="ECO:0000256" key="10">
    <source>
        <dbReference type="ARBA" id="ARBA00049144"/>
    </source>
</evidence>
<sequence length="400" mass="42595">MNFRCLDCGSTFGRLRADLQCDACGGLLEWVMEREVTVSSLLPPPQDFNLWRYSALLPPTEDEKIISLSEGGTPLHYAENLARSIGIDELFIKNEGKNPTGSFKDRGMSVAVTMARASGARVIICASTGNTASSMAAYGAKAGLKTVVVIPRGKIAKTKLAQCAEYGARIVEVEGNFDVALDFVRRNSGTDGTVVMNSVNPFRIEGQKTAAFEICDQLSSAPDWLVIPVGNGGNISSYWKGFSEFMSIGAISSLPRIAAVQAAGASPIVDAFKGNSETVKFYDEPETVASAIRIGRPANWKRALSAVRESHGVAVAVTDREIIEARKSLADREGILAELASASTVAAVKRLASENIIGKGQTVVCVATGNGLKDVAEHTETIETDTISSSRELGRILTSI</sequence>
<dbReference type="GO" id="GO:0006565">
    <property type="term" value="P:L-serine catabolic process"/>
    <property type="evidence" value="ECO:0007669"/>
    <property type="project" value="TreeGrafter"/>
</dbReference>
<dbReference type="InterPro" id="IPR050147">
    <property type="entry name" value="Ser/Thr_Dehydratase"/>
</dbReference>
<proteinExistence type="inferred from homology"/>
<dbReference type="InterPro" id="IPR026260">
    <property type="entry name" value="Thr_Synthase_bac/arc"/>
</dbReference>
<dbReference type="Proteomes" id="UP000716004">
    <property type="component" value="Unassembled WGS sequence"/>
</dbReference>
<accession>A0A8J8CAV6</accession>
<dbReference type="EC" id="4.2.3.1" evidence="4 11"/>
<dbReference type="GO" id="GO:0003941">
    <property type="term" value="F:L-serine ammonia-lyase activity"/>
    <property type="evidence" value="ECO:0007669"/>
    <property type="project" value="TreeGrafter"/>
</dbReference>
<evidence type="ECO:0000256" key="14">
    <source>
        <dbReference type="PIRSR" id="PIRSR038945-2"/>
    </source>
</evidence>
<dbReference type="Gene3D" id="3.40.50.1100">
    <property type="match status" value="2"/>
</dbReference>
<dbReference type="CDD" id="cd01563">
    <property type="entry name" value="Thr-synth_1"/>
    <property type="match status" value="1"/>
</dbReference>
<comment type="cofactor">
    <cofactor evidence="1 12 13">
        <name>pyridoxal 5'-phosphate</name>
        <dbReference type="ChEBI" id="CHEBI:597326"/>
    </cofactor>
</comment>
<evidence type="ECO:0000256" key="2">
    <source>
        <dbReference type="ARBA" id="ARBA00004979"/>
    </source>
</evidence>
<organism evidence="16 17">
    <name type="scientific">Candidatus Sysuiplasma superficiale</name>
    <dbReference type="NCBI Taxonomy" id="2823368"/>
    <lineage>
        <taxon>Archaea</taxon>
        <taxon>Methanobacteriati</taxon>
        <taxon>Thermoplasmatota</taxon>
        <taxon>Thermoplasmata</taxon>
        <taxon>Candidatus Sysuiplasmatales</taxon>
        <taxon>Candidatus Sysuiplasmataceae</taxon>
        <taxon>Candidatus Sysuiplasma</taxon>
    </lineage>
</organism>
<evidence type="ECO:0000259" key="15">
    <source>
        <dbReference type="Pfam" id="PF00291"/>
    </source>
</evidence>
<evidence type="ECO:0000313" key="16">
    <source>
        <dbReference type="EMBL" id="MBX8631514.1"/>
    </source>
</evidence>
<evidence type="ECO:0000313" key="17">
    <source>
        <dbReference type="Proteomes" id="UP000716004"/>
    </source>
</evidence>
<evidence type="ECO:0000256" key="5">
    <source>
        <dbReference type="ARBA" id="ARBA00018679"/>
    </source>
</evidence>
<keyword evidence="9 12" id="KW-0456">Lyase</keyword>